<dbReference type="Gene3D" id="3.40.1350.10">
    <property type="match status" value="1"/>
</dbReference>
<dbReference type="OrthoDB" id="8765545at2"/>
<dbReference type="PATRIC" id="fig|1247726.3.peg.654"/>
<dbReference type="InterPro" id="IPR011856">
    <property type="entry name" value="tRNA_endonuc-like_dom_sf"/>
</dbReference>
<dbReference type="Proteomes" id="UP000019095">
    <property type="component" value="Chromosome"/>
</dbReference>
<name>W0PCH2_ADVMD</name>
<dbReference type="HOGENOM" id="CLU_025321_1_1_4"/>
<evidence type="ECO:0000313" key="2">
    <source>
        <dbReference type="Proteomes" id="UP000019095"/>
    </source>
</evidence>
<organism evidence="1 2">
    <name type="scientific">Advenella mimigardefordensis (strain DSM 17166 / LMG 22922 / DPN7)</name>
    <dbReference type="NCBI Taxonomy" id="1247726"/>
    <lineage>
        <taxon>Bacteria</taxon>
        <taxon>Pseudomonadati</taxon>
        <taxon>Pseudomonadota</taxon>
        <taxon>Betaproteobacteria</taxon>
        <taxon>Burkholderiales</taxon>
        <taxon>Alcaligenaceae</taxon>
    </lineage>
</organism>
<evidence type="ECO:0000313" key="1">
    <source>
        <dbReference type="EMBL" id="AHG62703.1"/>
    </source>
</evidence>
<protein>
    <submittedName>
        <fullName evidence="1">Uncharacterized protein</fullName>
    </submittedName>
</protein>
<dbReference type="eggNOG" id="COG0323">
    <property type="taxonomic scope" value="Bacteria"/>
</dbReference>
<dbReference type="EMBL" id="CP003915">
    <property type="protein sequence ID" value="AHG62703.1"/>
    <property type="molecule type" value="Genomic_DNA"/>
</dbReference>
<dbReference type="RefSeq" id="WP_025371305.1">
    <property type="nucleotide sequence ID" value="NZ_CP003915.1"/>
</dbReference>
<proteinExistence type="predicted"/>
<sequence>MVDINVKAKVKEYLRLRALQHRSETIQRWKDENIYPYEDKTELASSEQIERQVFDILAVNVADHLPLFEDSPATSKRFTFRLLAQAIRENPETVRIIMDEVLNLKTEEQDDLARLLKKTTLSKIISSATIVADRLNFVEALSDLLFNKNTRKRLLERDQLHKALEAESWIFREDFHLAGSEKTLEDALAIYREKLGKREDDDGPVLREGNKGGRIDLMLARAIQPTQGTHEYLVVELKRPSQKINSDVLTQIESYAIAVAKDERFHQKKTKWIFLVVANELDEHAQLKARQKGRPEGLVLDLDRLNITMWAKTWAEILNDARARLSFFSEQLNYQVDTNSELEYLRKAHSKYIPEDLKPSA</sequence>
<accession>W0PCH2</accession>
<dbReference type="KEGG" id="amim:MIM_c06020"/>
<dbReference type="AlphaFoldDB" id="W0PCH2"/>
<keyword evidence="2" id="KW-1185">Reference proteome</keyword>
<dbReference type="GO" id="GO:0003676">
    <property type="term" value="F:nucleic acid binding"/>
    <property type="evidence" value="ECO:0007669"/>
    <property type="project" value="InterPro"/>
</dbReference>
<gene>
    <name evidence="1" type="ORF">MIM_c06020</name>
</gene>
<reference evidence="1 2" key="1">
    <citation type="journal article" date="2014" name="Microbiology">
        <title>Unravelling the complete genome sequence of Advenella mimigardefordensis strain DPN7T and novel insights in the catabolism of the xenobiotic polythioester precursor 3,3'-dithiodipropionate.</title>
        <authorList>
            <person name="Wubbeler J.H."/>
            <person name="Hiessl S."/>
            <person name="Schuldes J."/>
            <person name="Thurmer A."/>
            <person name="Daniel R."/>
            <person name="Steinbuchel A."/>
        </authorList>
    </citation>
    <scope>NUCLEOTIDE SEQUENCE [LARGE SCALE GENOMIC DNA]</scope>
    <source>
        <strain evidence="2">DSM 17166 / LMG 22922 / DPN7</strain>
    </source>
</reference>
<dbReference type="STRING" id="1247726.MIM_c06020"/>